<dbReference type="InterPro" id="IPR001599">
    <property type="entry name" value="Macroglobln_a2"/>
</dbReference>
<dbReference type="SMART" id="SM01360">
    <property type="entry name" value="A2M"/>
    <property type="match status" value="1"/>
</dbReference>
<dbReference type="PANTHER" id="PTHR40094">
    <property type="entry name" value="ALPHA-2-MACROGLOBULIN HOMOLOG"/>
    <property type="match status" value="1"/>
</dbReference>
<dbReference type="InterPro" id="IPR051802">
    <property type="entry name" value="YfhM-like"/>
</dbReference>
<dbReference type="Pfam" id="PF00207">
    <property type="entry name" value="A2M"/>
    <property type="match status" value="1"/>
</dbReference>
<dbReference type="GO" id="GO:0004866">
    <property type="term" value="F:endopeptidase inhibitor activity"/>
    <property type="evidence" value="ECO:0007669"/>
    <property type="project" value="InterPro"/>
</dbReference>
<evidence type="ECO:0000256" key="1">
    <source>
        <dbReference type="ARBA" id="ARBA00010556"/>
    </source>
</evidence>
<evidence type="ECO:0000259" key="3">
    <source>
        <dbReference type="SMART" id="SM01359"/>
    </source>
</evidence>
<reference evidence="5" key="2">
    <citation type="journal article" date="2021" name="Syst. Appl. Microbiol.">
        <title>Roseomonas hellenica sp. nov., isolated from roots of wild-growing Alkanna tinctoria.</title>
        <authorList>
            <person name="Rat A."/>
            <person name="Naranjo H.D."/>
            <person name="Lebbe L."/>
            <person name="Cnockaert M."/>
            <person name="Krigas N."/>
            <person name="Grigoriadou K."/>
            <person name="Maloupa E."/>
            <person name="Willems A."/>
        </authorList>
    </citation>
    <scope>NUCLEOTIDE SEQUENCE</scope>
    <source>
        <strain evidence="5">LMG 28251</strain>
    </source>
</reference>
<evidence type="ECO:0000313" key="6">
    <source>
        <dbReference type="Proteomes" id="UP001196068"/>
    </source>
</evidence>
<sequence>MIRLILCLALLAVAPAHAQPLDRLARADGATVVPDRFLRRWDAVTVLFDTDQGPAQGGAEDVPERLVTMAPAIPGAWQWLGPRALQFRPTEPWQPLQRIAITAAGRTTRLVPLLSAPMRTSPDAASLGTPNLDTIALTFADPVDPAALARLLSIELRDVRGAVVQTLTAQDFAIRPIERQTRAAPASYLVVLHRPVADGQVVRLRLRLSDEPGLDDPAFELRLRGVAPFTLASTTCGRGYSGETQDGLLRCTPTGASRRGLTLRFSEEPAAVDAMQLRQAVRITPPVDDLAVVAANGPVWVLGGRFRADTIYEVRIEAGSLRDNRGRALATAAAGTRFSFEAERPSLAWDAGQGLVERLGPQMLPLRGQGHARADLRIHAIPPLGRDFWPFPANGLETDDGAAPPLSGNEPTPWAGTAALGRTALAARIRALGSPGVSEMVNLPIQRGGTTARFGIDAAPMFARIAGAQQPGAYLVGVRPVDGGVRRWMRVQVTDLVLTTVEEVDRVRFHVTSLSTARPVEGAEILLDGQRGEAYVTLARGVTGADGSFVWAAPAAGSRPDTLRRELRRIVILKGNDTLVLDPGRPPPQYAQGNWAAGGGRWLGWTQEDVSERRPAPQLLCHVFTERPIYRPEDPVHIQAFVRRYSGGALEFWRAPGTLVISGPADQEWRIPVTPTDAGGVHHLFAEQTDATGDYTVRFENAEGATCGETTFKKEAYRLPSFEALLTAPTPVPLDAPFSVELLARYFAGGLAADRPVSWRVTQFPHAWTPPARDGFWFSSDSRFSAQREFRSSPVLNRETRTDDAGTARLVLDPSVEPTAQPRRYVIEATVTGDDDIQVRSTQSVVALPALVLGLKVPRHIASLGAIDAEMIVTDAEGRARPDIAVTARLIRRNWISTLQASDFSQGAARYETETVDEVIEERSLTSAADATPLRFEAHEAGVYLVQLDAEDRLGRRQTVRVDLFMAGDTPVTWPRPPAQTVTLSVERDAHAPGETATVLIQSPFQNARALVVIEEPEGRFRYDWVDITNGFARYSLTVRREQMPRVAVHVLLMRGRLAGPPPSATAPFDQGRPVTLAATAWVNVTPVQHRVQVALQVPATARPGEEVEVALRLSDEAGRPVAGEAAFWLVDQAVLSLAREQPLDPLRNFVVDRPSRMAARDTRSLAFGIIPLDENPGGDEGEAAWAQENVSVRRNFTPVPVYLPRVRVGADGLARIRVRLPDTLTVFRLRAKAISGPSRFGFGVGEIRVRQPLVAQPALPRFLRPGDRFEATVIARIIEGPGGAGQASLAAEGLTLTGPATQAIAWQPNRPAQLGFQVTVPPAGADAARLRFLVRRTADGAGDAVELTLPIQPDRPPLRERVILTVAPGGSAVWPPPTQPVRPGSHAGRLSVTTDAAVARLLGGMSALLANPYGGTEQRLALAAASVALAPFAPLQTAAGLQDRLAADVRAAQRAIQQATDADGLVAFWPRQRGSVWLTASAYRFLTAAAQAGQAVDRPMVDRLAEVLTRALRSDYPQLMRGEELRERVAALSALAEAGKLEPAYAAELARRAGQMPTETLAQAAAAIAMLPPDSQAMLPVLLETLWGRVRVLNRDGRPAYAGLSETGGNPLILPSETRGLAELTLAVSRAAPQEPRLALLRDGLLRLGGANGWGNANADAGALRALAAGWGADAGTSAVRVVLPQGPQTAALGPNTPVMSWTVNNAGASRIENQGGVPVLVLAERRYLPVQPGAEAPAVQEGFVLTRALFRVSPGGGPLERLAPGPDGAIRLSLGDIVEEVAEWVNPEDRVHVALTLPMAAGMEPLNPALATAPAEATPSPGARTQPDWVAYGDDRLSAVFTTLPSGNHRIALRMRANIAGSFTQPPGEVEMLYRAGVHGASAGLRLVIAP</sequence>
<dbReference type="EMBL" id="JAAEDH010000004">
    <property type="protein sequence ID" value="MBR0654555.1"/>
    <property type="molecule type" value="Genomic_DNA"/>
</dbReference>
<dbReference type="Gene3D" id="1.50.10.20">
    <property type="match status" value="1"/>
</dbReference>
<feature type="chain" id="PRO_5041914847" evidence="2">
    <location>
        <begin position="19"/>
        <end position="1893"/>
    </location>
</feature>
<dbReference type="Proteomes" id="UP001196068">
    <property type="component" value="Unassembled WGS sequence"/>
</dbReference>
<dbReference type="Pfam" id="PF07703">
    <property type="entry name" value="A2M_BRD"/>
    <property type="match status" value="1"/>
</dbReference>
<evidence type="ECO:0000256" key="2">
    <source>
        <dbReference type="SAM" id="SignalP"/>
    </source>
</evidence>
<dbReference type="Pfam" id="PF17973">
    <property type="entry name" value="bMG10"/>
    <property type="match status" value="1"/>
</dbReference>
<keyword evidence="6" id="KW-1185">Reference proteome</keyword>
<dbReference type="InterPro" id="IPR008930">
    <property type="entry name" value="Terpenoid_cyclase/PrenylTrfase"/>
</dbReference>
<keyword evidence="2" id="KW-0732">Signal</keyword>
<dbReference type="Gene3D" id="2.60.40.1930">
    <property type="match status" value="1"/>
</dbReference>
<gene>
    <name evidence="5" type="ORF">GXW79_05625</name>
</gene>
<feature type="domain" description="Alpha-2-macroglobulin" evidence="4">
    <location>
        <begin position="1200"/>
        <end position="1290"/>
    </location>
</feature>
<dbReference type="PANTHER" id="PTHR40094:SF1">
    <property type="entry name" value="UBIQUITIN DOMAIN-CONTAINING PROTEIN"/>
    <property type="match status" value="1"/>
</dbReference>
<dbReference type="SMART" id="SM01359">
    <property type="entry name" value="A2M_N_2"/>
    <property type="match status" value="1"/>
</dbReference>
<protein>
    <submittedName>
        <fullName evidence="5">Alpha-2-macroglobulin</fullName>
    </submittedName>
</protein>
<dbReference type="SUPFAM" id="SSF48239">
    <property type="entry name" value="Terpenoid cyclases/Protein prenyltransferases"/>
    <property type="match status" value="1"/>
</dbReference>
<dbReference type="InterPro" id="IPR041246">
    <property type="entry name" value="Bact_MG10"/>
</dbReference>
<comment type="caution">
    <text evidence="5">The sequence shown here is derived from an EMBL/GenBank/DDBJ whole genome shotgun (WGS) entry which is preliminary data.</text>
</comment>
<evidence type="ECO:0000313" key="5">
    <source>
        <dbReference type="EMBL" id="MBR0654555.1"/>
    </source>
</evidence>
<dbReference type="InterPro" id="IPR002890">
    <property type="entry name" value="MG2"/>
</dbReference>
<name>A0AAF1KJ13_9PROT</name>
<dbReference type="InterPro" id="IPR011625">
    <property type="entry name" value="A2M_N_BRD"/>
</dbReference>
<feature type="domain" description="Alpha-2-macroglobulin bait region" evidence="3">
    <location>
        <begin position="982"/>
        <end position="1138"/>
    </location>
</feature>
<dbReference type="Gene3D" id="2.60.40.3710">
    <property type="match status" value="1"/>
</dbReference>
<comment type="similarity">
    <text evidence="1">Belongs to the protease inhibitor I39 (alpha-2-macroglobulin) family. Bacterial alpha-2-macroglobulin subfamily.</text>
</comment>
<proteinExistence type="inferred from homology"/>
<dbReference type="Pfam" id="PF01835">
    <property type="entry name" value="MG2"/>
    <property type="match status" value="1"/>
</dbReference>
<evidence type="ECO:0000259" key="4">
    <source>
        <dbReference type="SMART" id="SM01360"/>
    </source>
</evidence>
<organism evidence="5 6">
    <name type="scientific">Plastoroseomonas arctica</name>
    <dbReference type="NCBI Taxonomy" id="1509237"/>
    <lineage>
        <taxon>Bacteria</taxon>
        <taxon>Pseudomonadati</taxon>
        <taxon>Pseudomonadota</taxon>
        <taxon>Alphaproteobacteria</taxon>
        <taxon>Acetobacterales</taxon>
        <taxon>Acetobacteraceae</taxon>
        <taxon>Plastoroseomonas</taxon>
    </lineage>
</organism>
<dbReference type="RefSeq" id="WP_211873371.1">
    <property type="nucleotide sequence ID" value="NZ_JAAEDH010000004.1"/>
</dbReference>
<reference evidence="5" key="1">
    <citation type="submission" date="2020-01" db="EMBL/GenBank/DDBJ databases">
        <authorList>
            <person name="Rat A."/>
        </authorList>
    </citation>
    <scope>NUCLEOTIDE SEQUENCE</scope>
    <source>
        <strain evidence="5">LMG 28251</strain>
    </source>
</reference>
<feature type="signal peptide" evidence="2">
    <location>
        <begin position="1"/>
        <end position="18"/>
    </location>
</feature>
<accession>A0AAF1KJ13</accession>